<dbReference type="InterPro" id="IPR052082">
    <property type="entry name" value="Myelin_sheath_structural"/>
</dbReference>
<dbReference type="GO" id="GO:0043484">
    <property type="term" value="P:regulation of RNA splicing"/>
    <property type="evidence" value="ECO:0007669"/>
    <property type="project" value="TreeGrafter"/>
</dbReference>
<protein>
    <submittedName>
        <fullName evidence="7">Putative pdz domain-containing protein</fullName>
    </submittedName>
</protein>
<dbReference type="GO" id="GO:0005737">
    <property type="term" value="C:cytoplasm"/>
    <property type="evidence" value="ECO:0007669"/>
    <property type="project" value="TreeGrafter"/>
</dbReference>
<feature type="region of interest" description="Disordered" evidence="3">
    <location>
        <begin position="76"/>
        <end position="99"/>
    </location>
</feature>
<keyword evidence="2" id="KW-0539">Nucleus</keyword>
<feature type="compositionally biased region" description="Polar residues" evidence="3">
    <location>
        <begin position="545"/>
        <end position="556"/>
    </location>
</feature>
<evidence type="ECO:0000259" key="6">
    <source>
        <dbReference type="PROSITE" id="PS50106"/>
    </source>
</evidence>
<dbReference type="SUPFAM" id="SSF50156">
    <property type="entry name" value="PDZ domain-like"/>
    <property type="match status" value="1"/>
</dbReference>
<reference evidence="7" key="1">
    <citation type="journal article" date="2018" name="PLoS Negl. Trop. Dis.">
        <title>Sialome diversity of ticks revealed by RNAseq of single tick salivary glands.</title>
        <authorList>
            <person name="Perner J."/>
            <person name="Kropackova S."/>
            <person name="Kopacek P."/>
            <person name="Ribeiro J.M."/>
        </authorList>
    </citation>
    <scope>NUCLEOTIDE SEQUENCE</scope>
    <source>
        <strain evidence="7">Siblings of single egg batch collected in Ceske Budejovice</strain>
        <tissue evidence="7">Salivary glands</tissue>
    </source>
</reference>
<proteinExistence type="predicted"/>
<feature type="compositionally biased region" description="Pro residues" evidence="3">
    <location>
        <begin position="968"/>
        <end position="977"/>
    </location>
</feature>
<feature type="region of interest" description="Disordered" evidence="3">
    <location>
        <begin position="416"/>
        <end position="528"/>
    </location>
</feature>
<dbReference type="Gene3D" id="2.30.42.10">
    <property type="match status" value="1"/>
</dbReference>
<evidence type="ECO:0000256" key="1">
    <source>
        <dbReference type="ARBA" id="ARBA00004123"/>
    </source>
</evidence>
<dbReference type="InterPro" id="IPR036034">
    <property type="entry name" value="PDZ_sf"/>
</dbReference>
<dbReference type="PANTHER" id="PTHR23348">
    <property type="entry name" value="PERIAXIN/AHNAK"/>
    <property type="match status" value="1"/>
</dbReference>
<feature type="transmembrane region" description="Helical" evidence="4">
    <location>
        <begin position="37"/>
        <end position="65"/>
    </location>
</feature>
<feature type="compositionally biased region" description="Polar residues" evidence="3">
    <location>
        <begin position="352"/>
        <end position="365"/>
    </location>
</feature>
<feature type="chain" id="PRO_5007542310" evidence="5">
    <location>
        <begin position="28"/>
        <end position="977"/>
    </location>
</feature>
<keyword evidence="4" id="KW-1133">Transmembrane helix</keyword>
<dbReference type="Pfam" id="PF00595">
    <property type="entry name" value="PDZ"/>
    <property type="match status" value="1"/>
</dbReference>
<feature type="compositionally biased region" description="Basic and acidic residues" evidence="3">
    <location>
        <begin position="873"/>
        <end position="883"/>
    </location>
</feature>
<feature type="compositionally biased region" description="Basic and acidic residues" evidence="3">
    <location>
        <begin position="558"/>
        <end position="567"/>
    </location>
</feature>
<evidence type="ECO:0000256" key="5">
    <source>
        <dbReference type="SAM" id="SignalP"/>
    </source>
</evidence>
<keyword evidence="5" id="KW-0732">Signal</keyword>
<sequence>MCLLVRRSAALWVLLVVLLVVVPSCHAAEADHCYSAGGVAGIVVATAVVTAVLIGLGLAAAWYLLRRQGKALRLDSPGSAVVGTRPQSATGSGGGDGGKYAYDNPYFRDEESSIDVVDKGRPPSALASTDQSSSTLPKSNGATKVSRTSWAGKAVPFSGVFANGKKHRTMDDSCLPMEPERILVPLRGHDFTGLGFNICGNMRDGIFVKDVLNRGPANESGLIKPGDRIASVTVSFANMVYEDALTILSYASPYDVKLELVKPNEKSNHGFPSITGSGKLSLASRTSGKSQRLFHPLYRSQSIDDLTQIGKENGAAVGPSSQPKRSQSIGVTTQLLKTKNLDSIASDGYDTSPKNQRAASSTTGSLNEKVFTSATCQDNLQAKAAVDPAVNLLDQVPPVGSVETLTSIVVTTKRAEDVKGEEVTPTASGSKTPDVATRSPKKIVTTPAKRKAPAPPVPNGNSIKTTAQVHHSHDREPGSKDRGSTSSSSSSSSDDDKPPPLPEQMPGTLVEPTEKVDAQDTEDTSLASDAPVFLAAILDLKEDPANTQFETTSIDSLESGKDDESPTRRKASSLGDLTAIDEANKSSPTLLERAVSLDFPGSVLPEENLSHQKILMKKAKDYGGFKDTNGTVHEKGPLLEEGSSCSDSDEDKAKARVEVSSEDTSQGMTPHYLKDLSSTPSTVKSESYIELVPSAERQVDQSEPSRTLFVRETVVLEMKPKHTVTSGEGTITTITPSFEFCKRVLSPDFTVDIDSNNGESLTPVLKSHSRNSSSSSLSSDEGKHTSRVTRVVTSTPAHRVVTVESFVIPAQTSPSETNRNGKEVIEISKNELDKVMLSHKDFLLKKAHETGMYAGLSKEDFDDDAREIEFESWHYTDADDKEPVNGTNGSGKTEGLSTTASFSQYKTAIEGDSTLPAEEVLVPQKVVDKSGFHMKTVEGPLTTTVIISTTDGSGEPTVHVQPSETTDSPPPELFSPL</sequence>
<dbReference type="CDD" id="cd00136">
    <property type="entry name" value="PDZ_canonical"/>
    <property type="match status" value="1"/>
</dbReference>
<feature type="region of interest" description="Disordered" evidence="3">
    <location>
        <begin position="949"/>
        <end position="977"/>
    </location>
</feature>
<feature type="compositionally biased region" description="Basic and acidic residues" evidence="3">
    <location>
        <begin position="471"/>
        <end position="483"/>
    </location>
</feature>
<keyword evidence="4" id="KW-0812">Transmembrane</keyword>
<dbReference type="InterPro" id="IPR001478">
    <property type="entry name" value="PDZ"/>
</dbReference>
<organism evidence="7">
    <name type="scientific">Ixodes ricinus</name>
    <name type="common">Common tick</name>
    <name type="synonym">Acarus ricinus</name>
    <dbReference type="NCBI Taxonomy" id="34613"/>
    <lineage>
        <taxon>Eukaryota</taxon>
        <taxon>Metazoa</taxon>
        <taxon>Ecdysozoa</taxon>
        <taxon>Arthropoda</taxon>
        <taxon>Chelicerata</taxon>
        <taxon>Arachnida</taxon>
        <taxon>Acari</taxon>
        <taxon>Parasitiformes</taxon>
        <taxon>Ixodida</taxon>
        <taxon>Ixodoidea</taxon>
        <taxon>Ixodidae</taxon>
        <taxon>Ixodinae</taxon>
        <taxon>Ixodes</taxon>
    </lineage>
</organism>
<name>A0A147BGK8_IXORI</name>
<feature type="compositionally biased region" description="Polar residues" evidence="3">
    <location>
        <begin position="459"/>
        <end position="469"/>
    </location>
</feature>
<keyword evidence="4" id="KW-0472">Membrane</keyword>
<feature type="region of interest" description="Disordered" evidence="3">
    <location>
        <begin position="344"/>
        <end position="365"/>
    </location>
</feature>
<comment type="subcellular location">
    <subcellularLocation>
        <location evidence="1">Nucleus</location>
    </subcellularLocation>
</comment>
<dbReference type="PROSITE" id="PS50106">
    <property type="entry name" value="PDZ"/>
    <property type="match status" value="1"/>
</dbReference>
<accession>A0A147BGK8</accession>
<feature type="region of interest" description="Disordered" evidence="3">
    <location>
        <begin position="627"/>
        <end position="679"/>
    </location>
</feature>
<feature type="region of interest" description="Disordered" evidence="3">
    <location>
        <begin position="540"/>
        <end position="586"/>
    </location>
</feature>
<dbReference type="PANTHER" id="PTHR23348:SF16">
    <property type="entry name" value="LEUCINE RICH REPEAT FAMILY PROTEIN"/>
    <property type="match status" value="1"/>
</dbReference>
<feature type="compositionally biased region" description="Low complexity" evidence="3">
    <location>
        <begin position="770"/>
        <end position="779"/>
    </location>
</feature>
<evidence type="ECO:0000313" key="7">
    <source>
        <dbReference type="EMBL" id="JAR89901.1"/>
    </source>
</evidence>
<evidence type="ECO:0000256" key="3">
    <source>
        <dbReference type="SAM" id="MobiDB-lite"/>
    </source>
</evidence>
<dbReference type="AlphaFoldDB" id="A0A147BGK8"/>
<feature type="compositionally biased region" description="Polar residues" evidence="3">
    <location>
        <begin position="885"/>
        <end position="897"/>
    </location>
</feature>
<feature type="domain" description="PDZ" evidence="6">
    <location>
        <begin position="183"/>
        <end position="248"/>
    </location>
</feature>
<dbReference type="GO" id="GO:0005634">
    <property type="term" value="C:nucleus"/>
    <property type="evidence" value="ECO:0007669"/>
    <property type="project" value="UniProtKB-SubCell"/>
</dbReference>
<feature type="compositionally biased region" description="Polar residues" evidence="3">
    <location>
        <begin position="126"/>
        <end position="147"/>
    </location>
</feature>
<evidence type="ECO:0000256" key="2">
    <source>
        <dbReference type="ARBA" id="ARBA00023242"/>
    </source>
</evidence>
<evidence type="ECO:0000256" key="4">
    <source>
        <dbReference type="SAM" id="Phobius"/>
    </source>
</evidence>
<feature type="region of interest" description="Disordered" evidence="3">
    <location>
        <begin position="873"/>
        <end position="897"/>
    </location>
</feature>
<feature type="region of interest" description="Disordered" evidence="3">
    <location>
        <begin position="118"/>
        <end position="147"/>
    </location>
</feature>
<feature type="region of interest" description="Disordered" evidence="3">
    <location>
        <begin position="756"/>
        <end position="793"/>
    </location>
</feature>
<feature type="signal peptide" evidence="5">
    <location>
        <begin position="1"/>
        <end position="27"/>
    </location>
</feature>
<dbReference type="EMBL" id="GEGO01005503">
    <property type="protein sequence ID" value="JAR89901.1"/>
    <property type="molecule type" value="Transcribed_RNA"/>
</dbReference>
<dbReference type="SMART" id="SM00228">
    <property type="entry name" value="PDZ"/>
    <property type="match status" value="1"/>
</dbReference>